<accession>A0A9D5AEW0</accession>
<reference evidence="2 3" key="1">
    <citation type="journal article" date="2022" name="Nat. Genet.">
        <title>Improved pea reference genome and pan-genome highlight genomic features and evolutionary characteristics.</title>
        <authorList>
            <person name="Yang T."/>
            <person name="Liu R."/>
            <person name="Luo Y."/>
            <person name="Hu S."/>
            <person name="Wang D."/>
            <person name="Wang C."/>
            <person name="Pandey M.K."/>
            <person name="Ge S."/>
            <person name="Xu Q."/>
            <person name="Li N."/>
            <person name="Li G."/>
            <person name="Huang Y."/>
            <person name="Saxena R.K."/>
            <person name="Ji Y."/>
            <person name="Li M."/>
            <person name="Yan X."/>
            <person name="He Y."/>
            <person name="Liu Y."/>
            <person name="Wang X."/>
            <person name="Xiang C."/>
            <person name="Varshney R.K."/>
            <person name="Ding H."/>
            <person name="Gao S."/>
            <person name="Zong X."/>
        </authorList>
    </citation>
    <scope>NUCLEOTIDE SEQUENCE [LARGE SCALE GENOMIC DNA]</scope>
    <source>
        <strain evidence="2 3">cv. Zhongwan 6</strain>
    </source>
</reference>
<dbReference type="Gene3D" id="3.40.50.720">
    <property type="entry name" value="NAD(P)-binding Rossmann-like Domain"/>
    <property type="match status" value="1"/>
</dbReference>
<gene>
    <name evidence="2" type="ORF">KIW84_054709</name>
</gene>
<keyword evidence="3" id="KW-1185">Reference proteome</keyword>
<evidence type="ECO:0000313" key="2">
    <source>
        <dbReference type="EMBL" id="KAI5408982.1"/>
    </source>
</evidence>
<proteinExistence type="predicted"/>
<dbReference type="EMBL" id="JAMSHJ010000005">
    <property type="protein sequence ID" value="KAI5408982.1"/>
    <property type="molecule type" value="Genomic_DNA"/>
</dbReference>
<evidence type="ECO:0000313" key="3">
    <source>
        <dbReference type="Proteomes" id="UP001058974"/>
    </source>
</evidence>
<dbReference type="PANTHER" id="PTHR43245:SF21">
    <property type="entry name" value="UDP-GLUCURONATE DECARBOXYLASE-RELATED"/>
    <property type="match status" value="1"/>
</dbReference>
<protein>
    <submittedName>
        <fullName evidence="2">Uncharacterized protein</fullName>
    </submittedName>
</protein>
<evidence type="ECO:0000256" key="1">
    <source>
        <dbReference type="SAM" id="SignalP"/>
    </source>
</evidence>
<dbReference type="Gramene" id="Psat05G0470900-T1">
    <property type="protein sequence ID" value="KAI5408982.1"/>
    <property type="gene ID" value="KIW84_054709"/>
</dbReference>
<feature type="chain" id="PRO_5039175345" evidence="1">
    <location>
        <begin position="19"/>
        <end position="128"/>
    </location>
</feature>
<name>A0A9D5AEW0_PEA</name>
<dbReference type="InterPro" id="IPR050177">
    <property type="entry name" value="Lipid_A_modif_metabolic_enz"/>
</dbReference>
<comment type="caution">
    <text evidence="2">The sequence shown here is derived from an EMBL/GenBank/DDBJ whole genome shotgun (WGS) entry which is preliminary data.</text>
</comment>
<dbReference type="Proteomes" id="UP001058974">
    <property type="component" value="Chromosome 5"/>
</dbReference>
<dbReference type="SUPFAM" id="SSF51735">
    <property type="entry name" value="NAD(P)-binding Rossmann-fold domains"/>
    <property type="match status" value="1"/>
</dbReference>
<feature type="signal peptide" evidence="1">
    <location>
        <begin position="1"/>
        <end position="18"/>
    </location>
</feature>
<dbReference type="InterPro" id="IPR036291">
    <property type="entry name" value="NAD(P)-bd_dom_sf"/>
</dbReference>
<keyword evidence="1" id="KW-0732">Signal</keyword>
<dbReference type="AlphaFoldDB" id="A0A9D5AEW0"/>
<sequence length="128" mass="14761">MRTFILLVWRQTCRLVLLQGYQICRQLCLLLIHVRNNSLAAKGLPTSQNPSNNYSAAASSLSTLDVTLEDFYGKGYDDSDRRIPDMTILTKQLGWKPRTSLDELVDSTIQYQHQTYSHAIKKEQLQNW</sequence>
<dbReference type="PANTHER" id="PTHR43245">
    <property type="entry name" value="BIFUNCTIONAL POLYMYXIN RESISTANCE PROTEIN ARNA"/>
    <property type="match status" value="1"/>
</dbReference>
<organism evidence="2 3">
    <name type="scientific">Pisum sativum</name>
    <name type="common">Garden pea</name>
    <name type="synonym">Lathyrus oleraceus</name>
    <dbReference type="NCBI Taxonomy" id="3888"/>
    <lineage>
        <taxon>Eukaryota</taxon>
        <taxon>Viridiplantae</taxon>
        <taxon>Streptophyta</taxon>
        <taxon>Embryophyta</taxon>
        <taxon>Tracheophyta</taxon>
        <taxon>Spermatophyta</taxon>
        <taxon>Magnoliopsida</taxon>
        <taxon>eudicotyledons</taxon>
        <taxon>Gunneridae</taxon>
        <taxon>Pentapetalae</taxon>
        <taxon>rosids</taxon>
        <taxon>fabids</taxon>
        <taxon>Fabales</taxon>
        <taxon>Fabaceae</taxon>
        <taxon>Papilionoideae</taxon>
        <taxon>50 kb inversion clade</taxon>
        <taxon>NPAAA clade</taxon>
        <taxon>Hologalegina</taxon>
        <taxon>IRL clade</taxon>
        <taxon>Fabeae</taxon>
        <taxon>Lathyrus</taxon>
    </lineage>
</organism>